<protein>
    <submittedName>
        <fullName evidence="1">Tetratricopeptide repeat protein</fullName>
    </submittedName>
</protein>
<evidence type="ECO:0000313" key="1">
    <source>
        <dbReference type="EMBL" id="PRX19912.1"/>
    </source>
</evidence>
<evidence type="ECO:0000313" key="2">
    <source>
        <dbReference type="Proteomes" id="UP000239415"/>
    </source>
</evidence>
<dbReference type="RefSeq" id="WP_203737202.1">
    <property type="nucleotide sequence ID" value="NZ_BOMO01000079.1"/>
</dbReference>
<organism evidence="1 2">
    <name type="scientific">Actinoplanes italicus</name>
    <dbReference type="NCBI Taxonomy" id="113567"/>
    <lineage>
        <taxon>Bacteria</taxon>
        <taxon>Bacillati</taxon>
        <taxon>Actinomycetota</taxon>
        <taxon>Actinomycetes</taxon>
        <taxon>Micromonosporales</taxon>
        <taxon>Micromonosporaceae</taxon>
        <taxon>Actinoplanes</taxon>
    </lineage>
</organism>
<proteinExistence type="predicted"/>
<comment type="caution">
    <text evidence="1">The sequence shown here is derived from an EMBL/GenBank/DDBJ whole genome shotgun (WGS) entry which is preliminary data.</text>
</comment>
<dbReference type="Pfam" id="PF14559">
    <property type="entry name" value="TPR_19"/>
    <property type="match status" value="1"/>
</dbReference>
<dbReference type="AlphaFoldDB" id="A0A2T0K9T9"/>
<reference evidence="1 2" key="1">
    <citation type="submission" date="2018-03" db="EMBL/GenBank/DDBJ databases">
        <title>Genomic Encyclopedia of Archaeal and Bacterial Type Strains, Phase II (KMG-II): from individual species to whole genera.</title>
        <authorList>
            <person name="Goeker M."/>
        </authorList>
    </citation>
    <scope>NUCLEOTIDE SEQUENCE [LARGE SCALE GENOMIC DNA]</scope>
    <source>
        <strain evidence="1 2">DSM 43146</strain>
    </source>
</reference>
<accession>A0A2T0K9T9</accession>
<sequence>MSIKGDLAMARVMSHCGGSPAAGLRFAAGAVVRDPGSLEPYQLLAEIREQYPDTGADRVGLAGLLTDAYLARLAGDMDAAATALAWVTGYRPDVPWADAPWFDDDLVAGLSPTGMGDAAIAVADAGQPLDGEKLTPWFRAIEAVCAREPVPEQMARMAIMLRFAGRIDESFALCDRADAIEPLMITSVVRGATHRHLGDGTATRRCYERALELDPGNWSLYLDLADLAAAEDDFTGAAQLTARGLEHEPDEPALRAAAAAYRARATGSGEAFDLFLTLAAAVEHTGYRKVLVGHALATPNLTTERLAAGRAFL</sequence>
<dbReference type="SUPFAM" id="SSF48452">
    <property type="entry name" value="TPR-like"/>
    <property type="match status" value="1"/>
</dbReference>
<dbReference type="Proteomes" id="UP000239415">
    <property type="component" value="Unassembled WGS sequence"/>
</dbReference>
<dbReference type="InterPro" id="IPR011990">
    <property type="entry name" value="TPR-like_helical_dom_sf"/>
</dbReference>
<name>A0A2T0K9T9_9ACTN</name>
<gene>
    <name evidence="1" type="ORF">CLV67_109177</name>
</gene>
<keyword evidence="2" id="KW-1185">Reference proteome</keyword>
<dbReference type="Gene3D" id="1.25.40.10">
    <property type="entry name" value="Tetratricopeptide repeat domain"/>
    <property type="match status" value="1"/>
</dbReference>
<dbReference type="EMBL" id="PVMZ01000009">
    <property type="protein sequence ID" value="PRX19912.1"/>
    <property type="molecule type" value="Genomic_DNA"/>
</dbReference>